<dbReference type="Pfam" id="PF06074">
    <property type="entry name" value="Portal_Mu"/>
    <property type="match status" value="1"/>
</dbReference>
<proteinExistence type="predicted"/>
<evidence type="ECO:0000259" key="2">
    <source>
        <dbReference type="Pfam" id="PF18810"/>
    </source>
</evidence>
<accession>A0A0S3UGK8</accession>
<sequence>MSKKKNTTVTKISKAAEPVVVNQIVVKAPTRKVYDVGDWRNALRSADSGRVKSLYDLFEDVLIDGVLADAVSKRIDAVLNSELTFLDKDGKEVEEITDIMDTTDWEELLRQIMNERIYGRSGVEFICTPDSFHIAPIPAKHINLRNKCIVINDSDDKGVPYEGDTSLLILGHERNYGLLLKATPFAIYKRGGFGDWSQWIELFGMPQRIGKYNTYDPESRKLLEQALEQAGSASYVVIPREAEVETKEAGSGSGASYNEFRQSCNEEMLITILGQTLTTVQGKNGARSLGEVHKEVEEGKNKSDMRFVQRVLNNHVLPLLEARGYPVNGGKFVFPKAAEQLTVADIVQLSDIMPIPQSYLHEKYSIPVPENDEPIARRQPATFEPVNIDEGEGTAAVQNIDGSAVPTKSTQARQRAEASFFRRLRDFFAEAPTMMGANSKLPYLTTTLSDDTLDNRLIKRVANGDAPYFDAELFKFISDDLLNAIHKVFKRPIKNAAYTYDNFDPAFVTAMEQNLFHFSAAKTLAEVQKLNQLYRKAKSFEEFTAEAQKLCGKFNKVWQRTEYETANLTAEAAANYQRLIKKANRFPYWQYVTAGDEKVREEHRKLNGVILEVKDPRWDKIYPPNGWKCRCRVKPLLRNEANESIIKESQQTVDKFFESKEWTNAVASHFDHNPGKRGHVFNANQMYVKKFPNKATKLMDKVTPDDWGLKHSYRQLIRDATKKASLYEGNAADWWDLHKKVVEKEEALPVEDFAKRTWYMDKKSFDGHTTDTKKKRAFRTKYLDTISEVMKDPDEVWLSKDPDMDQTQDNYLNQWLYIKYYEGVAIVCVCKLQNQQMNFKTWYELHDDKIRKGLLIYRKK</sequence>
<organism evidence="3 5">
    <name type="scientific">Prevotella intermedia</name>
    <dbReference type="NCBI Taxonomy" id="28131"/>
    <lineage>
        <taxon>Bacteria</taxon>
        <taxon>Pseudomonadati</taxon>
        <taxon>Bacteroidota</taxon>
        <taxon>Bacteroidia</taxon>
        <taxon>Bacteroidales</taxon>
        <taxon>Prevotellaceae</taxon>
        <taxon>Prevotella</taxon>
    </lineage>
</organism>
<dbReference type="EMBL" id="AP014598">
    <property type="protein sequence ID" value="BAU19277.1"/>
    <property type="molecule type" value="Genomic_DNA"/>
</dbReference>
<dbReference type="Pfam" id="PF18810">
    <property type="entry name" value="PBECR2"/>
    <property type="match status" value="1"/>
</dbReference>
<evidence type="ECO:0000313" key="4">
    <source>
        <dbReference type="EMBL" id="BAU19277.1"/>
    </source>
</evidence>
<feature type="domain" description="Phage-Barnase-EndoU-ColicinE5/D-RelE like nuclease 2" evidence="2">
    <location>
        <begin position="750"/>
        <end position="858"/>
    </location>
</feature>
<dbReference type="Proteomes" id="UP000217431">
    <property type="component" value="Chromosome II"/>
</dbReference>
<evidence type="ECO:0000313" key="5">
    <source>
        <dbReference type="Proteomes" id="UP000217431"/>
    </source>
</evidence>
<dbReference type="InterPro" id="IPR006528">
    <property type="entry name" value="Phage_head_morphogenesis_dom"/>
</dbReference>
<dbReference type="RefSeq" id="WP_096404798.1">
    <property type="nucleotide sequence ID" value="NZ_AP014597.1"/>
</dbReference>
<evidence type="ECO:0000259" key="1">
    <source>
        <dbReference type="Pfam" id="PF04233"/>
    </source>
</evidence>
<dbReference type="EMBL" id="AP014597">
    <property type="protein sequence ID" value="BAU16645.1"/>
    <property type="molecule type" value="Genomic_DNA"/>
</dbReference>
<dbReference type="InterPro" id="IPR009279">
    <property type="entry name" value="Portal_Mu"/>
</dbReference>
<dbReference type="NCBIfam" id="TIGR01641">
    <property type="entry name" value="phageSPP1_gp7"/>
    <property type="match status" value="1"/>
</dbReference>
<protein>
    <submittedName>
        <fullName evidence="3 4">Phage head morphogenesis protein</fullName>
    </submittedName>
</protein>
<evidence type="ECO:0000313" key="3">
    <source>
        <dbReference type="EMBL" id="BAU16645.1"/>
    </source>
</evidence>
<dbReference type="InterPro" id="IPR041110">
    <property type="entry name" value="PBECR2"/>
</dbReference>
<reference evidence="3 5" key="1">
    <citation type="journal article" date="2016" name="DNA Res.">
        <title>The complete genome sequencing of Prevotella intermedia strain OMA14 and a subsequent fine-scale, intra-species genomic comparison reveal an unusual amplification of conjugative and mobile transposons and identify a novel Prevotella-lineage-specific repeat.</title>
        <authorList>
            <person name="Naito M."/>
            <person name="Ogura Y."/>
            <person name="Itoh T."/>
            <person name="Shoji M."/>
            <person name="Okamoto M."/>
            <person name="Hayashi T."/>
            <person name="Nakayama K."/>
        </authorList>
    </citation>
    <scope>NUCLEOTIDE SEQUENCE [LARGE SCALE GENOMIC DNA]</scope>
    <source>
        <strain evidence="3 5">OMA14</strain>
    </source>
</reference>
<dbReference type="AlphaFoldDB" id="A0A0S3UGK8"/>
<dbReference type="Proteomes" id="UP000217431">
    <property type="component" value="Chromosome I"/>
</dbReference>
<gene>
    <name evidence="3" type="ORF">PIOMA14_I_0136</name>
    <name evidence="4" type="ORF">PIOMA14_II_0773</name>
</gene>
<feature type="domain" description="Phage head morphogenesis" evidence="1">
    <location>
        <begin position="540"/>
        <end position="633"/>
    </location>
</feature>
<name>A0A0S3UGK8_PREIN</name>
<dbReference type="Pfam" id="PF04233">
    <property type="entry name" value="Phage_Mu_F"/>
    <property type="match status" value="1"/>
</dbReference>